<protein>
    <submittedName>
        <fullName evidence="1">Uncharacterized protein</fullName>
    </submittedName>
</protein>
<organism evidence="1 2">
    <name type="scientific">Purpureocillium lilacinum</name>
    <name type="common">Paecilomyces lilacinus</name>
    <dbReference type="NCBI Taxonomy" id="33203"/>
    <lineage>
        <taxon>Eukaryota</taxon>
        <taxon>Fungi</taxon>
        <taxon>Dikarya</taxon>
        <taxon>Ascomycota</taxon>
        <taxon>Pezizomycotina</taxon>
        <taxon>Sordariomycetes</taxon>
        <taxon>Hypocreomycetidae</taxon>
        <taxon>Hypocreales</taxon>
        <taxon>Ophiocordycipitaceae</taxon>
        <taxon>Purpureocillium</taxon>
    </lineage>
</organism>
<reference evidence="1" key="1">
    <citation type="submission" date="2024-12" db="EMBL/GenBank/DDBJ databases">
        <title>Comparative genomics and development of molecular markers within Purpureocillium lilacinum and among Purpureocillium species.</title>
        <authorList>
            <person name="Yeh Z.-Y."/>
            <person name="Ni N.-T."/>
            <person name="Lo P.-H."/>
            <person name="Mushyakhwo K."/>
            <person name="Lin C.-F."/>
            <person name="Nai Y.-S."/>
        </authorList>
    </citation>
    <scope>NUCLEOTIDE SEQUENCE</scope>
    <source>
        <strain evidence="1">NCHU-NPUST-175</strain>
    </source>
</reference>
<keyword evidence="2" id="KW-1185">Reference proteome</keyword>
<evidence type="ECO:0000313" key="2">
    <source>
        <dbReference type="Proteomes" id="UP001638806"/>
    </source>
</evidence>
<dbReference type="EMBL" id="JBGNUJ010000007">
    <property type="protein sequence ID" value="KAL3957963.1"/>
    <property type="molecule type" value="Genomic_DNA"/>
</dbReference>
<accession>A0ACC4DPM4</accession>
<name>A0ACC4DPM4_PURLI</name>
<gene>
    <name evidence="1" type="ORF">ACCO45_008541</name>
</gene>
<comment type="caution">
    <text evidence="1">The sequence shown here is derived from an EMBL/GenBank/DDBJ whole genome shotgun (WGS) entry which is preliminary data.</text>
</comment>
<sequence length="73" mass="7658">MDQAKSRTLLAAGHKLEPLAPGREKGGASREDKVPVEQLRGPASFPFGRAPVSGSRPATPQLPEGRDPSALLT</sequence>
<dbReference type="Proteomes" id="UP001638806">
    <property type="component" value="Unassembled WGS sequence"/>
</dbReference>
<proteinExistence type="predicted"/>
<evidence type="ECO:0000313" key="1">
    <source>
        <dbReference type="EMBL" id="KAL3957963.1"/>
    </source>
</evidence>